<feature type="transmembrane region" description="Helical" evidence="1">
    <location>
        <begin position="243"/>
        <end position="261"/>
    </location>
</feature>
<keyword evidence="1" id="KW-0472">Membrane</keyword>
<organism evidence="2 3">
    <name type="scientific">Thermogymnomonas acidicola</name>
    <dbReference type="NCBI Taxonomy" id="399579"/>
    <lineage>
        <taxon>Archaea</taxon>
        <taxon>Methanobacteriati</taxon>
        <taxon>Thermoplasmatota</taxon>
        <taxon>Thermoplasmata</taxon>
        <taxon>Thermoplasmatales</taxon>
        <taxon>Thermogymnomonas</taxon>
    </lineage>
</organism>
<dbReference type="GO" id="GO:0004252">
    <property type="term" value="F:serine-type endopeptidase activity"/>
    <property type="evidence" value="ECO:0007669"/>
    <property type="project" value="InterPro"/>
</dbReference>
<gene>
    <name evidence="2" type="ORF">GCM10007108_02360</name>
</gene>
<dbReference type="Proteomes" id="UP000632195">
    <property type="component" value="Unassembled WGS sequence"/>
</dbReference>
<accession>A0AA37F8S4</accession>
<sequence>MAMSRWYRSSAFIAVVVIVAVIGGTTAYCGIWPPVSVVESGSMQHGSYWMPGVINTGDMVFVKRTPDPYSSVVTYVVGREEGIRTYGEYGDVILYRAPSGEVIIHRAMFLLEWHNGTPYVVGYHGQSWLVVTDNYVLIKDVGYSHRNFYFPLAPVRNETGFITMGDHNFAVSPVYNATLDAYDAADQSPPPAGFGFPPVKASDVVGIAFGQIPWFGLIKLNLMRLQGDWPYYNEVPKGSYRDLGISLAAIVVALVFPYRGVARRVRKGH</sequence>
<reference evidence="2" key="1">
    <citation type="journal article" date="2014" name="Int. J. Syst. Evol. Microbiol.">
        <title>Complete genome sequence of Corynebacterium casei LMG S-19264T (=DSM 44701T), isolated from a smear-ripened cheese.</title>
        <authorList>
            <consortium name="US DOE Joint Genome Institute (JGI-PGF)"/>
            <person name="Walter F."/>
            <person name="Albersmeier A."/>
            <person name="Kalinowski J."/>
            <person name="Ruckert C."/>
        </authorList>
    </citation>
    <scope>NUCLEOTIDE SEQUENCE</scope>
    <source>
        <strain evidence="2">JCM 13583</strain>
    </source>
</reference>
<keyword evidence="1" id="KW-0812">Transmembrane</keyword>
<dbReference type="RefSeq" id="WP_188679625.1">
    <property type="nucleotide sequence ID" value="NZ_BMNY01000001.1"/>
</dbReference>
<dbReference type="CDD" id="cd06530">
    <property type="entry name" value="S26_SPase_I"/>
    <property type="match status" value="1"/>
</dbReference>
<dbReference type="InterPro" id="IPR019533">
    <property type="entry name" value="Peptidase_S26"/>
</dbReference>
<name>A0AA37F8S4_9ARCH</name>
<comment type="caution">
    <text evidence="2">The sequence shown here is derived from an EMBL/GenBank/DDBJ whole genome shotgun (WGS) entry which is preliminary data.</text>
</comment>
<keyword evidence="3" id="KW-1185">Reference proteome</keyword>
<reference evidence="2" key="2">
    <citation type="submission" date="2022-09" db="EMBL/GenBank/DDBJ databases">
        <authorList>
            <person name="Sun Q."/>
            <person name="Ohkuma M."/>
        </authorList>
    </citation>
    <scope>NUCLEOTIDE SEQUENCE</scope>
    <source>
        <strain evidence="2">JCM 13583</strain>
    </source>
</reference>
<keyword evidence="1" id="KW-1133">Transmembrane helix</keyword>
<evidence type="ECO:0000313" key="2">
    <source>
        <dbReference type="EMBL" id="GGM67852.1"/>
    </source>
</evidence>
<evidence type="ECO:0000313" key="3">
    <source>
        <dbReference type="Proteomes" id="UP000632195"/>
    </source>
</evidence>
<dbReference type="AlphaFoldDB" id="A0AA37F8S4"/>
<dbReference type="EMBL" id="BMNY01000001">
    <property type="protein sequence ID" value="GGM67852.1"/>
    <property type="molecule type" value="Genomic_DNA"/>
</dbReference>
<protein>
    <submittedName>
        <fullName evidence="2">S26 family signal peptidase</fullName>
    </submittedName>
</protein>
<proteinExistence type="predicted"/>
<evidence type="ECO:0000256" key="1">
    <source>
        <dbReference type="SAM" id="Phobius"/>
    </source>
</evidence>
<dbReference type="GO" id="GO:0006465">
    <property type="term" value="P:signal peptide processing"/>
    <property type="evidence" value="ECO:0007669"/>
    <property type="project" value="InterPro"/>
</dbReference>